<comment type="caution">
    <text evidence="11">The sequence shown here is derived from an EMBL/GenBank/DDBJ whole genome shotgun (WGS) entry which is preliminary data.</text>
</comment>
<dbReference type="AlphaFoldDB" id="A0A836BNP7"/>
<dbReference type="Pfam" id="PF00153">
    <property type="entry name" value="Mito_carr"/>
    <property type="match status" value="3"/>
</dbReference>
<evidence type="ECO:0000256" key="10">
    <source>
        <dbReference type="RuleBase" id="RU000488"/>
    </source>
</evidence>
<feature type="repeat" description="Solcar" evidence="9">
    <location>
        <begin position="223"/>
        <end position="311"/>
    </location>
</feature>
<evidence type="ECO:0000256" key="7">
    <source>
        <dbReference type="ARBA" id="ARBA00023128"/>
    </source>
</evidence>
<evidence type="ECO:0000256" key="2">
    <source>
        <dbReference type="ARBA" id="ARBA00006375"/>
    </source>
</evidence>
<dbReference type="GO" id="GO:0031966">
    <property type="term" value="C:mitochondrial membrane"/>
    <property type="evidence" value="ECO:0007669"/>
    <property type="project" value="UniProtKB-SubCell"/>
</dbReference>
<keyword evidence="3 10" id="KW-0813">Transport</keyword>
<evidence type="ECO:0000256" key="9">
    <source>
        <dbReference type="PROSITE-ProRule" id="PRU00282"/>
    </source>
</evidence>
<dbReference type="PANTHER" id="PTHR45624">
    <property type="entry name" value="MITOCHONDRIAL BASIC AMINO ACIDS TRANSPORTER-RELATED"/>
    <property type="match status" value="1"/>
</dbReference>
<dbReference type="OrthoDB" id="14252at2759"/>
<evidence type="ECO:0000256" key="8">
    <source>
        <dbReference type="ARBA" id="ARBA00023136"/>
    </source>
</evidence>
<keyword evidence="7" id="KW-0496">Mitochondrion</keyword>
<dbReference type="InterPro" id="IPR018108">
    <property type="entry name" value="MCP_transmembrane"/>
</dbReference>
<name>A0A836BNP7_9CHLO</name>
<comment type="subcellular location">
    <subcellularLocation>
        <location evidence="1">Mitochondrion membrane</location>
        <topology evidence="1">Multi-pass membrane protein</topology>
    </subcellularLocation>
</comment>
<evidence type="ECO:0000256" key="1">
    <source>
        <dbReference type="ARBA" id="ARBA00004225"/>
    </source>
</evidence>
<keyword evidence="5" id="KW-0677">Repeat</keyword>
<keyword evidence="12" id="KW-1185">Reference proteome</keyword>
<dbReference type="SUPFAM" id="SSF103506">
    <property type="entry name" value="Mitochondrial carrier"/>
    <property type="match status" value="1"/>
</dbReference>
<evidence type="ECO:0000256" key="3">
    <source>
        <dbReference type="ARBA" id="ARBA00022448"/>
    </source>
</evidence>
<dbReference type="GO" id="GO:0000064">
    <property type="term" value="F:L-ornithine transmembrane transporter activity"/>
    <property type="evidence" value="ECO:0007669"/>
    <property type="project" value="TreeGrafter"/>
</dbReference>
<evidence type="ECO:0000256" key="5">
    <source>
        <dbReference type="ARBA" id="ARBA00022737"/>
    </source>
</evidence>
<dbReference type="InterPro" id="IPR050567">
    <property type="entry name" value="Mitochondrial_Carrier"/>
</dbReference>
<comment type="similarity">
    <text evidence="2 10">Belongs to the mitochondrial carrier (TC 2.A.29) family.</text>
</comment>
<organism evidence="11 12">
    <name type="scientific">Edaphochlamys debaryana</name>
    <dbReference type="NCBI Taxonomy" id="47281"/>
    <lineage>
        <taxon>Eukaryota</taxon>
        <taxon>Viridiplantae</taxon>
        <taxon>Chlorophyta</taxon>
        <taxon>core chlorophytes</taxon>
        <taxon>Chlorophyceae</taxon>
        <taxon>CS clade</taxon>
        <taxon>Chlamydomonadales</taxon>
        <taxon>Chlamydomonadales incertae sedis</taxon>
        <taxon>Edaphochlamys</taxon>
    </lineage>
</organism>
<proteinExistence type="inferred from homology"/>
<accession>A0A836BNP7</accession>
<dbReference type="PROSITE" id="PS50920">
    <property type="entry name" value="SOLCAR"/>
    <property type="match status" value="3"/>
</dbReference>
<dbReference type="Gene3D" id="1.50.40.10">
    <property type="entry name" value="Mitochondrial carrier domain"/>
    <property type="match status" value="1"/>
</dbReference>
<dbReference type="EMBL" id="JAEHOE010000321">
    <property type="protein sequence ID" value="KAG2481944.1"/>
    <property type="molecule type" value="Genomic_DNA"/>
</dbReference>
<evidence type="ECO:0000256" key="6">
    <source>
        <dbReference type="ARBA" id="ARBA00022989"/>
    </source>
</evidence>
<sequence length="323" mass="33538">MGPGPAADAVGAAQVPVLSPAARELVGGCVAGAANVVSGFPFDTIKVRLQSSSPGEYRGPVHCLREVVSREGARGLFRGMSSPLVGGTLETGVNYLVFSRVLEALRPEDLPPGAPAPLSRVAAAGAVGAVALSGILAPTELLKCRMQQPGSSATYPGGPLQVARELVAAKGWVGGLGRGFGATLAREVPGNALFFVTYEALRRALPRRSAAEGQPRSGRHWVEEVGTAIFCGGAAGTVMWAVVFPIDAAKTRLQVEPLGSPRWGLGLAGHMAMMWREGRWASLYAGLTPCLARAFPANACQWLAWELAMRGMEGDGSTLDAVV</sequence>
<keyword evidence="4 9" id="KW-0812">Transmembrane</keyword>
<dbReference type="Proteomes" id="UP000612055">
    <property type="component" value="Unassembled WGS sequence"/>
</dbReference>
<keyword evidence="8 9" id="KW-0472">Membrane</keyword>
<dbReference type="InterPro" id="IPR023395">
    <property type="entry name" value="MCP_dom_sf"/>
</dbReference>
<dbReference type="PANTHER" id="PTHR45624:SF12">
    <property type="entry name" value="MITOCHONDRIAL ORNITHINE TRANSPORTER 1"/>
    <property type="match status" value="1"/>
</dbReference>
<dbReference type="GO" id="GO:1990575">
    <property type="term" value="P:mitochondrial L-ornithine transmembrane transport"/>
    <property type="evidence" value="ECO:0007669"/>
    <property type="project" value="TreeGrafter"/>
</dbReference>
<keyword evidence="6" id="KW-1133">Transmembrane helix</keyword>
<protein>
    <submittedName>
        <fullName evidence="11">Uncharacterized protein</fullName>
    </submittedName>
</protein>
<feature type="repeat" description="Solcar" evidence="9">
    <location>
        <begin position="19"/>
        <end position="104"/>
    </location>
</feature>
<reference evidence="11" key="1">
    <citation type="journal article" date="2020" name="bioRxiv">
        <title>Comparative genomics of Chlamydomonas.</title>
        <authorList>
            <person name="Craig R.J."/>
            <person name="Hasan A.R."/>
            <person name="Ness R.W."/>
            <person name="Keightley P.D."/>
        </authorList>
    </citation>
    <scope>NUCLEOTIDE SEQUENCE</scope>
    <source>
        <strain evidence="11">CCAP 11/70</strain>
    </source>
</reference>
<evidence type="ECO:0000313" key="11">
    <source>
        <dbReference type="EMBL" id="KAG2481944.1"/>
    </source>
</evidence>
<feature type="repeat" description="Solcar" evidence="9">
    <location>
        <begin position="119"/>
        <end position="204"/>
    </location>
</feature>
<evidence type="ECO:0000256" key="4">
    <source>
        <dbReference type="ARBA" id="ARBA00022692"/>
    </source>
</evidence>
<gene>
    <name evidence="11" type="ORF">HYH03_019098</name>
</gene>
<evidence type="ECO:0000313" key="12">
    <source>
        <dbReference type="Proteomes" id="UP000612055"/>
    </source>
</evidence>